<accession>A0A1E4RXC3</accession>
<feature type="compositionally biased region" description="Low complexity" evidence="1">
    <location>
        <begin position="21"/>
        <end position="38"/>
    </location>
</feature>
<dbReference type="Proteomes" id="UP000094389">
    <property type="component" value="Unassembled WGS sequence"/>
</dbReference>
<evidence type="ECO:0000313" key="6">
    <source>
        <dbReference type="Proteomes" id="UP000094389"/>
    </source>
</evidence>
<reference evidence="3" key="1">
    <citation type="submission" date="2014-12" db="EMBL/GenBank/DDBJ databases">
        <authorList>
            <person name="Jaenicke S."/>
        </authorList>
    </citation>
    <scope>NUCLEOTIDE SEQUENCE [LARGE SCALE GENOMIC DNA]</scope>
    <source>
        <strain evidence="3">CBS1600</strain>
    </source>
</reference>
<proteinExistence type="predicted"/>
<reference evidence="5" key="2">
    <citation type="journal article" date="2015" name="J. Biotechnol.">
        <title>The structure of the Cyberlindnera jadinii genome and its relation to Candida utilis analyzed by the occurrence of single nucleotide polymorphisms.</title>
        <authorList>
            <person name="Rupp O."/>
            <person name="Brinkrolf K."/>
            <person name="Buerth C."/>
            <person name="Kunigo M."/>
            <person name="Schneider J."/>
            <person name="Jaenicke S."/>
            <person name="Goesmann A."/>
            <person name="Puehler A."/>
            <person name="Jaeger K.-E."/>
            <person name="Ernst J.F."/>
        </authorList>
    </citation>
    <scope>NUCLEOTIDE SEQUENCE [LARGE SCALE GENOMIC DNA]</scope>
    <source>
        <strain evidence="5">ATCC 18201 / CBS 1600 / BCRC 20928 / JCM 3617 / NBRC 0987 / NRRL Y-1542</strain>
    </source>
</reference>
<dbReference type="GO" id="GO:0070086">
    <property type="term" value="P:ubiquitin-dependent endocytosis"/>
    <property type="evidence" value="ECO:0007669"/>
    <property type="project" value="TreeGrafter"/>
</dbReference>
<dbReference type="EMBL" id="CDQK01000005">
    <property type="protein sequence ID" value="CEP23787.1"/>
    <property type="molecule type" value="Genomic_DNA"/>
</dbReference>
<dbReference type="InterPro" id="IPR050357">
    <property type="entry name" value="Arrestin_domain-protein"/>
</dbReference>
<dbReference type="OMA" id="FITHHAS"/>
<evidence type="ECO:0000313" key="4">
    <source>
        <dbReference type="EMBL" id="ODV71914.1"/>
    </source>
</evidence>
<dbReference type="EMBL" id="KV453937">
    <property type="protein sequence ID" value="ODV71914.1"/>
    <property type="molecule type" value="Genomic_DNA"/>
</dbReference>
<dbReference type="OrthoDB" id="2333384at2759"/>
<dbReference type="GO" id="GO:0030674">
    <property type="term" value="F:protein-macromolecule adaptor activity"/>
    <property type="evidence" value="ECO:0007669"/>
    <property type="project" value="TreeGrafter"/>
</dbReference>
<evidence type="ECO:0000313" key="3">
    <source>
        <dbReference type="EMBL" id="CEP23787.1"/>
    </source>
</evidence>
<dbReference type="PANTHER" id="PTHR11188:SF168">
    <property type="entry name" value="PROTEIN ECM21-RELATED"/>
    <property type="match status" value="1"/>
</dbReference>
<dbReference type="PANTHER" id="PTHR11188">
    <property type="entry name" value="ARRESTIN DOMAIN CONTAINING PROTEIN"/>
    <property type="match status" value="1"/>
</dbReference>
<feature type="domain" description="Arrestin C-terminal-like" evidence="2">
    <location>
        <begin position="420"/>
        <end position="671"/>
    </location>
</feature>
<feature type="compositionally biased region" description="Polar residues" evidence="1">
    <location>
        <begin position="151"/>
        <end position="174"/>
    </location>
</feature>
<dbReference type="STRING" id="983966.A0A0H5C797"/>
<feature type="region of interest" description="Disordered" evidence="1">
    <location>
        <begin position="144"/>
        <end position="198"/>
    </location>
</feature>
<evidence type="ECO:0000256" key="1">
    <source>
        <dbReference type="SAM" id="MobiDB-lite"/>
    </source>
</evidence>
<protein>
    <recommendedName>
        <fullName evidence="2">Arrestin C-terminal-like domain-containing protein</fullName>
    </recommendedName>
</protein>
<reference evidence="4 6" key="3">
    <citation type="journal article" date="2016" name="Proc. Natl. Acad. Sci. U.S.A.">
        <title>Comparative genomics of biotechnologically important yeasts.</title>
        <authorList>
            <person name="Riley R."/>
            <person name="Haridas S."/>
            <person name="Wolfe K.H."/>
            <person name="Lopes M.R."/>
            <person name="Hittinger C.T."/>
            <person name="Goeker M."/>
            <person name="Salamov A.A."/>
            <person name="Wisecaver J.H."/>
            <person name="Long T.M."/>
            <person name="Calvey C.H."/>
            <person name="Aerts A.L."/>
            <person name="Barry K.W."/>
            <person name="Choi C."/>
            <person name="Clum A."/>
            <person name="Coughlan A.Y."/>
            <person name="Deshpande S."/>
            <person name="Douglass A.P."/>
            <person name="Hanson S.J."/>
            <person name="Klenk H.-P."/>
            <person name="LaButti K.M."/>
            <person name="Lapidus A."/>
            <person name="Lindquist E.A."/>
            <person name="Lipzen A.M."/>
            <person name="Meier-Kolthoff J.P."/>
            <person name="Ohm R.A."/>
            <person name="Otillar R.P."/>
            <person name="Pangilinan J.L."/>
            <person name="Peng Y."/>
            <person name="Rokas A."/>
            <person name="Rosa C.A."/>
            <person name="Scheuner C."/>
            <person name="Sibirny A.A."/>
            <person name="Slot J.C."/>
            <person name="Stielow J.B."/>
            <person name="Sun H."/>
            <person name="Kurtzman C.P."/>
            <person name="Blackwell M."/>
            <person name="Grigoriev I.V."/>
            <person name="Jeffries T.W."/>
        </authorList>
    </citation>
    <scope>NUCLEOTIDE SEQUENCE [LARGE SCALE GENOMIC DNA]</scope>
    <source>
        <strain evidence="6">ATCC 18201 / CBS 1600 / BCRC 20928 / JCM 3617 / NBRC 0987 / NRRL Y-1542</strain>
        <strain evidence="4">NRRL Y-1542</strain>
    </source>
</reference>
<dbReference type="GeneID" id="30988204"/>
<dbReference type="Proteomes" id="UP000038830">
    <property type="component" value="Unassembled WGS sequence"/>
</dbReference>
<dbReference type="GO" id="GO:0031625">
    <property type="term" value="F:ubiquitin protein ligase binding"/>
    <property type="evidence" value="ECO:0007669"/>
    <property type="project" value="TreeGrafter"/>
</dbReference>
<evidence type="ECO:0000313" key="5">
    <source>
        <dbReference type="Proteomes" id="UP000038830"/>
    </source>
</evidence>
<sequence length="849" mass="94549">MLFKKLRNKSSHSPVDDGDDAGNNNGLSRINSISSATSKKSAKSSKNVFANKLSKTLSFFSNNSSSDDLNSLATSTGDNETLELTRFKSLNYDKFPRELTQYLKFQGLSAPKILSETPTIRLSMSSSGDTVFIPSMIDISDEDMFNMDAGNGNNAQSHSTNGQSRTTLDSNDSDQGLGAGNGNTHTVLSETNPRPQHIDQSVDPVTHTFAVVVSLYVPTAVATIRAQLQASCSVTWPKGLPCDHNIKTETFEMGQTTWDLNLGNYNYFVPMNNNGEYSDEIDSQDSGSFENIDNSKFMTEQRIPLKKFENNSVEQITRAGYLNFKREDQDPFVLGSQNVNSGSVNFPPGHYVFCLPTEFGPDLPESLATLRSNVRYSLRCIVVLKNKTYDFAHQDITVIRGPPVIGVTTANKPVYINKVWSDSLNYEISFPKKYVTIGEELPIKIKLMPLEKTVSLKRIKVNIIEKVSYTSKNLEYEFEDLKVEYEDGYYRPNRKEKVITFFELKSRAKLTSAIRDELVTLPTISENLLSSSCYEPKGYNPATDSLPMEVVGPLSIRCYLPFIKPHKGPKQPPTTDKRLVNYVFHTAKLNKQVNRALNTVVQNNDIRVPTTTHIFESPEGLYPDSINNRYIHVEHKLQVSLRLSRTNPQDKKLHHYEVMIDTPLYLLSSACVPDNVDLPLYHTVDVAGAISEHLPTFEEAMSPANSPMLGPSIGVVDETINYLSRASTRADLGPCDTIDSLVDDTLDLSVDRHPSQARSDILETFRRCLTNNDNSHTDLSDGSEDSQPTGALPAEPPSYTDCQPLLNARATESDFFGENDTIDSLDTEHMDSVDLSEQFKVAAFRGSAP</sequence>
<evidence type="ECO:0000259" key="2">
    <source>
        <dbReference type="SMART" id="SM01017"/>
    </source>
</evidence>
<accession>A0A0H5C797</accession>
<keyword evidence="6" id="KW-1185">Reference proteome</keyword>
<feature type="region of interest" description="Disordered" evidence="1">
    <location>
        <begin position="1"/>
        <end position="38"/>
    </location>
</feature>
<dbReference type="AlphaFoldDB" id="A0A0H5C797"/>
<dbReference type="InterPro" id="IPR011022">
    <property type="entry name" value="Arrestin_C-like"/>
</dbReference>
<feature type="region of interest" description="Disordered" evidence="1">
    <location>
        <begin position="772"/>
        <end position="800"/>
    </location>
</feature>
<dbReference type="GO" id="GO:0005829">
    <property type="term" value="C:cytosol"/>
    <property type="evidence" value="ECO:0007669"/>
    <property type="project" value="TreeGrafter"/>
</dbReference>
<dbReference type="SMART" id="SM01017">
    <property type="entry name" value="Arrestin_C"/>
    <property type="match status" value="1"/>
</dbReference>
<organism evidence="3 5">
    <name type="scientific">Cyberlindnera jadinii (strain ATCC 18201 / CBS 1600 / BCRC 20928 / JCM 3617 / NBRC 0987 / NRRL Y-1542)</name>
    <name type="common">Torula yeast</name>
    <name type="synonym">Candida utilis</name>
    <dbReference type="NCBI Taxonomy" id="983966"/>
    <lineage>
        <taxon>Eukaryota</taxon>
        <taxon>Fungi</taxon>
        <taxon>Dikarya</taxon>
        <taxon>Ascomycota</taxon>
        <taxon>Saccharomycotina</taxon>
        <taxon>Saccharomycetes</taxon>
        <taxon>Phaffomycetales</taxon>
        <taxon>Phaffomycetaceae</taxon>
        <taxon>Cyberlindnera</taxon>
    </lineage>
</organism>
<feature type="compositionally biased region" description="Polar residues" evidence="1">
    <location>
        <begin position="182"/>
        <end position="194"/>
    </location>
</feature>
<gene>
    <name evidence="3" type="ORF">BN1211_4445</name>
    <name evidence="4" type="ORF">CYBJADRAFT_163883</name>
</gene>
<name>A0A0H5C797_CYBJN</name>
<feature type="compositionally biased region" description="Basic residues" evidence="1">
    <location>
        <begin position="1"/>
        <end position="10"/>
    </location>
</feature>
<dbReference type="RefSeq" id="XP_020068953.1">
    <property type="nucleotide sequence ID" value="XM_020213808.1"/>
</dbReference>
<dbReference type="Pfam" id="PF02752">
    <property type="entry name" value="Arrestin_C"/>
    <property type="match status" value="1"/>
</dbReference>